<dbReference type="EMBL" id="HG994372">
    <property type="protein sequence ID" value="CAF2116725.1"/>
    <property type="molecule type" value="Genomic_DNA"/>
</dbReference>
<dbReference type="AlphaFoldDB" id="A0A816V3Z6"/>
<evidence type="ECO:0000313" key="1">
    <source>
        <dbReference type="EMBL" id="CAF2116725.1"/>
    </source>
</evidence>
<gene>
    <name evidence="1" type="ORF">DARMORV10_C08P52260.1</name>
</gene>
<dbReference type="Proteomes" id="UP001295469">
    <property type="component" value="Chromosome C08"/>
</dbReference>
<protein>
    <submittedName>
        <fullName evidence="1">(rape) hypothetical protein</fullName>
    </submittedName>
</protein>
<organism evidence="1">
    <name type="scientific">Brassica napus</name>
    <name type="common">Rape</name>
    <dbReference type="NCBI Taxonomy" id="3708"/>
    <lineage>
        <taxon>Eukaryota</taxon>
        <taxon>Viridiplantae</taxon>
        <taxon>Streptophyta</taxon>
        <taxon>Embryophyta</taxon>
        <taxon>Tracheophyta</taxon>
        <taxon>Spermatophyta</taxon>
        <taxon>Magnoliopsida</taxon>
        <taxon>eudicotyledons</taxon>
        <taxon>Gunneridae</taxon>
        <taxon>Pentapetalae</taxon>
        <taxon>rosids</taxon>
        <taxon>malvids</taxon>
        <taxon>Brassicales</taxon>
        <taxon>Brassicaceae</taxon>
        <taxon>Brassiceae</taxon>
        <taxon>Brassica</taxon>
    </lineage>
</organism>
<proteinExistence type="predicted"/>
<sequence length="46" mass="5309">MYISCMVVQSSFHCYLSDFKTVKNTEYHIPSVSKRTKRSSGSHPKL</sequence>
<name>A0A816V3Z6_BRANA</name>
<reference evidence="1" key="1">
    <citation type="submission" date="2021-01" db="EMBL/GenBank/DDBJ databases">
        <authorList>
            <consortium name="Genoscope - CEA"/>
            <person name="William W."/>
        </authorList>
    </citation>
    <scope>NUCLEOTIDE SEQUENCE</scope>
</reference>
<accession>A0A816V3Z6</accession>